<feature type="compositionally biased region" description="Low complexity" evidence="9">
    <location>
        <begin position="987"/>
        <end position="996"/>
    </location>
</feature>
<comment type="similarity">
    <text evidence="2 8">Belongs to the adaptor complexes large subunit family.</text>
</comment>
<dbReference type="GO" id="GO:0010008">
    <property type="term" value="C:endosome membrane"/>
    <property type="evidence" value="ECO:0007669"/>
    <property type="project" value="TreeGrafter"/>
</dbReference>
<evidence type="ECO:0000256" key="7">
    <source>
        <dbReference type="ARBA" id="ARBA00023136"/>
    </source>
</evidence>
<dbReference type="eggNOG" id="KOG1059">
    <property type="taxonomic scope" value="Eukaryota"/>
</dbReference>
<evidence type="ECO:0000259" key="10">
    <source>
        <dbReference type="SMART" id="SM01354"/>
    </source>
</evidence>
<dbReference type="Pfam" id="PF26171">
    <property type="entry name" value="Mu_AP3"/>
    <property type="match status" value="1"/>
</dbReference>
<dbReference type="InterPro" id="IPR010474">
    <property type="entry name" value="AP3D_dom_metazoa"/>
</dbReference>
<dbReference type="SMART" id="SM01354">
    <property type="entry name" value="BLVR"/>
    <property type="match status" value="1"/>
</dbReference>
<evidence type="ECO:0000256" key="9">
    <source>
        <dbReference type="SAM" id="MobiDB-lite"/>
    </source>
</evidence>
<dbReference type="InterPro" id="IPR017105">
    <property type="entry name" value="AP3_complex_dsu"/>
</dbReference>
<dbReference type="GO" id="GO:0006623">
    <property type="term" value="P:protein targeting to vacuole"/>
    <property type="evidence" value="ECO:0007669"/>
    <property type="project" value="TreeGrafter"/>
</dbReference>
<keyword evidence="8" id="KW-0333">Golgi apparatus</keyword>
<dbReference type="AlphaFoldDB" id="E3M1K2"/>
<feature type="region of interest" description="Disordered" evidence="9">
    <location>
        <begin position="656"/>
        <end position="747"/>
    </location>
</feature>
<keyword evidence="7" id="KW-0472">Membrane</keyword>
<accession>E3M1K2</accession>
<dbReference type="GO" id="GO:1904115">
    <property type="term" value="C:axon cytoplasm"/>
    <property type="evidence" value="ECO:0007669"/>
    <property type="project" value="GOC"/>
</dbReference>
<evidence type="ECO:0000256" key="2">
    <source>
        <dbReference type="ARBA" id="ARBA00006613"/>
    </source>
</evidence>
<dbReference type="PANTHER" id="PTHR22781:SF12">
    <property type="entry name" value="AP-3 COMPLEX SUBUNIT DELTA-1"/>
    <property type="match status" value="1"/>
</dbReference>
<dbReference type="SUPFAM" id="SSF48371">
    <property type="entry name" value="ARM repeat"/>
    <property type="match status" value="1"/>
</dbReference>
<keyword evidence="5" id="KW-0677">Repeat</keyword>
<dbReference type="InterPro" id="IPR016024">
    <property type="entry name" value="ARM-type_fold"/>
</dbReference>
<dbReference type="GO" id="GO:0098830">
    <property type="term" value="C:presynaptic endosome"/>
    <property type="evidence" value="ECO:0007669"/>
    <property type="project" value="TreeGrafter"/>
</dbReference>
<evidence type="ECO:0000256" key="6">
    <source>
        <dbReference type="ARBA" id="ARBA00022927"/>
    </source>
</evidence>
<evidence type="ECO:0000256" key="1">
    <source>
        <dbReference type="ARBA" id="ARBA00004308"/>
    </source>
</evidence>
<dbReference type="InterPro" id="IPR011989">
    <property type="entry name" value="ARM-like"/>
</dbReference>
<dbReference type="EMBL" id="DS268421">
    <property type="protein sequence ID" value="EFO89007.1"/>
    <property type="molecule type" value="Genomic_DNA"/>
</dbReference>
<feature type="region of interest" description="Disordered" evidence="9">
    <location>
        <begin position="946"/>
        <end position="999"/>
    </location>
</feature>
<dbReference type="FunFam" id="1.25.10.10:FF:000251">
    <property type="entry name" value="AP-3 complex subunit delta"/>
    <property type="match status" value="1"/>
</dbReference>
<dbReference type="InParanoid" id="E3M1K2"/>
<dbReference type="GO" id="GO:0016182">
    <property type="term" value="P:synaptic vesicle budding from endosome"/>
    <property type="evidence" value="ECO:0007669"/>
    <property type="project" value="TreeGrafter"/>
</dbReference>
<comment type="subcellular location">
    <subcellularLocation>
        <location evidence="1">Endomembrane system</location>
    </subcellularLocation>
    <subcellularLocation>
        <location evidence="8">Golgi apparatus</location>
    </subcellularLocation>
</comment>
<dbReference type="GO" id="GO:0006896">
    <property type="term" value="P:Golgi to vacuole transport"/>
    <property type="evidence" value="ECO:0007669"/>
    <property type="project" value="TreeGrafter"/>
</dbReference>
<evidence type="ECO:0000256" key="8">
    <source>
        <dbReference type="PIRNR" id="PIRNR037092"/>
    </source>
</evidence>
<evidence type="ECO:0000256" key="4">
    <source>
        <dbReference type="ARBA" id="ARBA00022448"/>
    </source>
</evidence>
<feature type="compositionally biased region" description="Basic residues" evidence="9">
    <location>
        <begin position="778"/>
        <end position="800"/>
    </location>
</feature>
<feature type="compositionally biased region" description="Basic and acidic residues" evidence="9">
    <location>
        <begin position="835"/>
        <end position="859"/>
    </location>
</feature>
<dbReference type="GO" id="GO:0005794">
    <property type="term" value="C:Golgi apparatus"/>
    <property type="evidence" value="ECO:0007669"/>
    <property type="project" value="UniProtKB-SubCell"/>
</dbReference>
<dbReference type="GO" id="GO:0098943">
    <property type="term" value="P:neurotransmitter receptor transport, postsynaptic endosome to lysosome"/>
    <property type="evidence" value="ECO:0007669"/>
    <property type="project" value="TreeGrafter"/>
</dbReference>
<dbReference type="FunCoup" id="E3M1K2">
    <property type="interactions" value="2973"/>
</dbReference>
<feature type="region of interest" description="Disordered" evidence="9">
    <location>
        <begin position="762"/>
        <end position="930"/>
    </location>
</feature>
<evidence type="ECO:0000256" key="5">
    <source>
        <dbReference type="ARBA" id="ARBA00022737"/>
    </source>
</evidence>
<gene>
    <name evidence="11" type="primary">Cre-apd-3</name>
    <name evidence="11" type="ORF">CRE_06567</name>
</gene>
<dbReference type="Pfam" id="PF01602">
    <property type="entry name" value="Adaptin_N"/>
    <property type="match status" value="1"/>
</dbReference>
<dbReference type="PIRSF" id="PIRSF037092">
    <property type="entry name" value="AP3_complex_delta"/>
    <property type="match status" value="1"/>
</dbReference>
<dbReference type="STRING" id="31234.E3M1K2"/>
<protein>
    <recommendedName>
        <fullName evidence="3 8">AP-3 complex subunit delta</fullName>
    </recommendedName>
</protein>
<dbReference type="GO" id="GO:0043195">
    <property type="term" value="C:terminal bouton"/>
    <property type="evidence" value="ECO:0007669"/>
    <property type="project" value="TreeGrafter"/>
</dbReference>
<dbReference type="Gene3D" id="1.25.10.10">
    <property type="entry name" value="Leucine-rich Repeat Variant"/>
    <property type="match status" value="1"/>
</dbReference>
<feature type="domain" description="AP-3 complex subunit delta" evidence="10">
    <location>
        <begin position="690"/>
        <end position="850"/>
    </location>
</feature>
<feature type="compositionally biased region" description="Basic and acidic residues" evidence="9">
    <location>
        <begin position="686"/>
        <end position="705"/>
    </location>
</feature>
<dbReference type="HOGENOM" id="CLU_001908_0_0_1"/>
<dbReference type="PANTHER" id="PTHR22781">
    <property type="entry name" value="DELTA ADAPTIN-RELATED"/>
    <property type="match status" value="1"/>
</dbReference>
<dbReference type="InterPro" id="IPR002553">
    <property type="entry name" value="Clathrin/coatomer_adapt-like_N"/>
</dbReference>
<dbReference type="Proteomes" id="UP000008281">
    <property type="component" value="Unassembled WGS sequence"/>
</dbReference>
<proteinExistence type="inferred from homology"/>
<evidence type="ECO:0000313" key="11">
    <source>
        <dbReference type="EMBL" id="EFO89007.1"/>
    </source>
</evidence>
<keyword evidence="4 8" id="KW-0813">Transport</keyword>
<comment type="subunit">
    <text evidence="8">Adaptor protein complex 3 (AP-3) is a heterotetramer.</text>
</comment>
<evidence type="ECO:0000313" key="12">
    <source>
        <dbReference type="Proteomes" id="UP000008281"/>
    </source>
</evidence>
<dbReference type="GO" id="GO:0048490">
    <property type="term" value="P:anterograde synaptic vesicle transport"/>
    <property type="evidence" value="ECO:0007669"/>
    <property type="project" value="TreeGrafter"/>
</dbReference>
<dbReference type="OMA" id="ICITNIG"/>
<keyword evidence="6 8" id="KW-0653">Protein transport</keyword>
<name>E3M1K2_CAERE</name>
<dbReference type="GO" id="GO:0030123">
    <property type="term" value="C:AP-3 adaptor complex"/>
    <property type="evidence" value="ECO:0007669"/>
    <property type="project" value="InterPro"/>
</dbReference>
<dbReference type="OrthoDB" id="10264595at2759"/>
<evidence type="ECO:0000256" key="3">
    <source>
        <dbReference type="ARBA" id="ARBA00015717"/>
    </source>
</evidence>
<reference evidence="11" key="1">
    <citation type="submission" date="2007-07" db="EMBL/GenBank/DDBJ databases">
        <title>PCAP assembly of the Caenorhabditis remanei genome.</title>
        <authorList>
            <consortium name="The Caenorhabditis remanei Sequencing Consortium"/>
            <person name="Wilson R.K."/>
        </authorList>
    </citation>
    <scope>NUCLEOTIDE SEQUENCE [LARGE SCALE GENOMIC DNA]</scope>
    <source>
        <strain evidence="11">PB4641</strain>
    </source>
</reference>
<feature type="compositionally biased region" description="Basic and acidic residues" evidence="9">
    <location>
        <begin position="731"/>
        <end position="742"/>
    </location>
</feature>
<feature type="compositionally biased region" description="Polar residues" evidence="9">
    <location>
        <begin position="865"/>
        <end position="874"/>
    </location>
</feature>
<dbReference type="InterPro" id="IPR058898">
    <property type="entry name" value="Mu_AP3"/>
</dbReference>
<organism evidence="12">
    <name type="scientific">Caenorhabditis remanei</name>
    <name type="common">Caenorhabditis vulgaris</name>
    <dbReference type="NCBI Taxonomy" id="31234"/>
    <lineage>
        <taxon>Eukaryota</taxon>
        <taxon>Metazoa</taxon>
        <taxon>Ecdysozoa</taxon>
        <taxon>Nematoda</taxon>
        <taxon>Chromadorea</taxon>
        <taxon>Rhabditida</taxon>
        <taxon>Rhabditina</taxon>
        <taxon>Rhabditomorpha</taxon>
        <taxon>Rhabditoidea</taxon>
        <taxon>Rhabditidae</taxon>
        <taxon>Peloderinae</taxon>
        <taxon>Caenorhabditis</taxon>
    </lineage>
</organism>
<dbReference type="Pfam" id="PF06375">
    <property type="entry name" value="AP3D1"/>
    <property type="match status" value="1"/>
</dbReference>
<keyword evidence="12" id="KW-1185">Reference proteome</keyword>
<feature type="compositionally biased region" description="Basic and acidic residues" evidence="9">
    <location>
        <begin position="810"/>
        <end position="820"/>
    </location>
</feature>
<dbReference type="GO" id="GO:0048499">
    <property type="term" value="P:synaptic vesicle membrane organization"/>
    <property type="evidence" value="ECO:0007669"/>
    <property type="project" value="TreeGrafter"/>
</dbReference>
<sequence>MALRKVRSNIDRIFDKSLTDLIRGIRNNKDNESRYITQCMEEIKQELRQDSIYVKANAIEKLAYLQMLGYDISWASFNVIEVMASTKYTEKRIGYLAAAQSFHDETDVLMLTTNLIRKDVNSANMYESGIALGGLSCFVTPDLARDLAADIVNLLACSRPYTRKRAVLLLYKVFLKYPDALRPTFPRLKEKLEDPDPGVQSSAVNVICELARKNPKNYLTLAPVFFKLMTTSSNNWMLIKIIKLFGALVPLEPRLGKKLLEPLTNLINSTSAMSLLYECINTVIAVLISISAGGDHTASIQLCVQKLGVLIEDSDQNLKYLGLLAMGKILKTHPKAVQAHKDIVLRCLDDKDESIRIRSLDLLYGMVSKKNIVEIVKKLMEHVEAAEGSHYRDELLSRIIGICSWSNYQYITNFEWYISVLVELTKVEGTEHGAKIAEQIQDVTVRVESIRHFSVSQMALLVENAHVLLAGSAQQRSNMCEVLLAAAWICGEYSQHVRNQQGVLESMLKAKPSVMPGHILSVYVQNIGKLYCSLMSQAEEEDDWDQIDSLDNLMLSKLPQFELSEHLEAQERACNLMTIIRIIENHHQQRQKMGAELQKLYDGELNPVATKAQRKVPVPEGLDLDAWIGEEWASSGESEGEEESDLEEMFGAPITRPKMEIGGGYEEEEEGTIEEKGKANKKKTKKSGEMSKEEMEVRRKQREQEIENNPYYVKGSATAPKRPTRFGNPIERTEATEKEKEIQSPLEIPGVVGLHRYMEQQDSTLSWKKAKEEDAAVGKKKKTTKKEKKSGKKGGKKRRTTSTSSEEEDRIIHKVNRNDGEMPEGAKSTDDEDEKNAPTDEFRALDMDLDAPLRPDEVVKAPQAYTRTYPSQQKPGPLVPRPPTTFEPKPVIDEVIPTTKPVKEKKKKAGKKTTGVAKLKKKTLPESSASKSNLFNMDDWLEGNGNVPVEETTKTNSLSVEKPAKKSKKSTKKVREAYEETSGVCTPSIPQQSSPIDSETPEYTRLAANKAICVDFVARPNYDPLDHGRLTVHLRIKKLPSGEKIQKVELTMVDTMSAKVLRDSEEPILLADELDSDATEAAFDVQVTATNVSRMMRGTFTYFLVDDEGTRDDKLDLRLPLPSTVFVVPNSTIRKDDYSSLLASDEVDFGASQSVKTGSDVKLKAVLTQISQKAHFKIVEETPKAASLFGRTVGGQPICLLVKKTSDGVQIDGKAGDETLIQSVIQDVSEICARL</sequence>